<comment type="caution">
    <text evidence="1">The sequence shown here is derived from an EMBL/GenBank/DDBJ whole genome shotgun (WGS) entry which is preliminary data.</text>
</comment>
<evidence type="ECO:0000313" key="1">
    <source>
        <dbReference type="EMBL" id="EAS44656.1"/>
    </source>
</evidence>
<sequence>MTITLTLASDWDKKVLHFLHKVITDSEHPFVMLTVQPGDKVLSLISSIGAKSNIQLHYVWQLLGPPMLQALHYKVKASGLSNILKKLQYGLPVQMTIEDGKIDIKSLQPKKQPDLFDHYLADDSSSKYWLEILSDEYSREFEMYQVDKTLSVRLAAAVFGEHLERVGKYIKHSPLNIGDVPNLHLNFTQEQVSIQGQVSGDAVSIIQPCRIDAYLLSERFFSPTIALSYEQAMKLEPLLQLCPGSITVSLLENAMLIERPDWALLLNLARPTIDGQALEKRLDASFSEVGCALQAPILLNTLEDIAIADRVEKELVHVVAFSHSHPNFHNEFRLGMNQDGVGALFPIKMAHPLTADLKICCNLVNLKRVLESLPSQSRWIYLPAQQALLFYDDIKAMRFVMACRQSCLSY</sequence>
<dbReference type="RefSeq" id="WP_006232929.1">
    <property type="nucleotide sequence ID" value="NZ_CH724136.1"/>
</dbReference>
<dbReference type="AlphaFoldDB" id="Q1Z857"/>
<accession>Q1Z857</accession>
<evidence type="ECO:0000313" key="2">
    <source>
        <dbReference type="Proteomes" id="UP000003789"/>
    </source>
</evidence>
<protein>
    <submittedName>
        <fullName evidence="1">Uncharacterized protein</fullName>
    </submittedName>
</protein>
<name>Q1Z857_9GAMM</name>
<proteinExistence type="predicted"/>
<reference evidence="1 2" key="1">
    <citation type="submission" date="2006-03" db="EMBL/GenBank/DDBJ databases">
        <authorList>
            <person name="Bartlett D.H."/>
            <person name="Valle G."/>
            <person name="Lauro F.M."/>
            <person name="Vezzi A."/>
            <person name="Simonato F."/>
            <person name="Eloe E."/>
            <person name="Vitulo N."/>
            <person name="Stratton T.K."/>
            <person name="D'angelo M."/>
            <person name="Ferriera S."/>
            <person name="Johnson J."/>
            <person name="Kravitz S."/>
            <person name="Beeson K."/>
            <person name="Sutton G."/>
            <person name="Rogers Y."/>
            <person name="Friedman R."/>
            <person name="Frazier M."/>
            <person name="Venter J.C."/>
        </authorList>
    </citation>
    <scope>NUCLEOTIDE SEQUENCE [LARGE SCALE GENOMIC DNA]</scope>
    <source>
        <strain evidence="1 2">3TCK</strain>
    </source>
</reference>
<dbReference type="Proteomes" id="UP000003789">
    <property type="component" value="Unassembled WGS sequence"/>
</dbReference>
<gene>
    <name evidence="1" type="ORF">P3TCK_26822</name>
</gene>
<dbReference type="HOGENOM" id="CLU_670574_0_0_6"/>
<organism evidence="1 2">
    <name type="scientific">Photobacterium profundum 3TCK</name>
    <dbReference type="NCBI Taxonomy" id="314280"/>
    <lineage>
        <taxon>Bacteria</taxon>
        <taxon>Pseudomonadati</taxon>
        <taxon>Pseudomonadota</taxon>
        <taxon>Gammaproteobacteria</taxon>
        <taxon>Vibrionales</taxon>
        <taxon>Vibrionaceae</taxon>
        <taxon>Photobacterium</taxon>
    </lineage>
</organism>
<dbReference type="EMBL" id="AAPH01000003">
    <property type="protein sequence ID" value="EAS44656.1"/>
    <property type="molecule type" value="Genomic_DNA"/>
</dbReference>